<feature type="transmembrane region" description="Helical" evidence="2">
    <location>
        <begin position="215"/>
        <end position="232"/>
    </location>
</feature>
<keyword evidence="4" id="KW-1185">Reference proteome</keyword>
<feature type="region of interest" description="Disordered" evidence="1">
    <location>
        <begin position="261"/>
        <end position="284"/>
    </location>
</feature>
<organism evidence="3 4">
    <name type="scientific">Halorientalis brevis</name>
    <dbReference type="NCBI Taxonomy" id="1126241"/>
    <lineage>
        <taxon>Archaea</taxon>
        <taxon>Methanobacteriati</taxon>
        <taxon>Methanobacteriota</taxon>
        <taxon>Stenosarchaea group</taxon>
        <taxon>Halobacteria</taxon>
        <taxon>Halobacteriales</taxon>
        <taxon>Haloarculaceae</taxon>
        <taxon>Halorientalis</taxon>
    </lineage>
</organism>
<name>A0ABD6CH94_9EURY</name>
<keyword evidence="2" id="KW-0812">Transmembrane</keyword>
<comment type="caution">
    <text evidence="3">The sequence shown here is derived from an EMBL/GenBank/DDBJ whole genome shotgun (WGS) entry which is preliminary data.</text>
</comment>
<evidence type="ECO:0008006" key="5">
    <source>
        <dbReference type="Google" id="ProtNLM"/>
    </source>
</evidence>
<feature type="transmembrane region" description="Helical" evidence="2">
    <location>
        <begin position="171"/>
        <end position="203"/>
    </location>
</feature>
<accession>A0ABD6CH94</accession>
<dbReference type="Proteomes" id="UP001597119">
    <property type="component" value="Unassembled WGS sequence"/>
</dbReference>
<feature type="compositionally biased region" description="Acidic residues" evidence="1">
    <location>
        <begin position="1"/>
        <end position="10"/>
    </location>
</feature>
<protein>
    <recommendedName>
        <fullName evidence="5">Sec-independent protein translocase protein TatC</fullName>
    </recommendedName>
</protein>
<feature type="transmembrane region" description="Helical" evidence="2">
    <location>
        <begin position="41"/>
        <end position="60"/>
    </location>
</feature>
<dbReference type="AlphaFoldDB" id="A0ABD6CH94"/>
<reference evidence="3 4" key="1">
    <citation type="journal article" date="2019" name="Int. J. Syst. Evol. Microbiol.">
        <title>The Global Catalogue of Microorganisms (GCM) 10K type strain sequencing project: providing services to taxonomists for standard genome sequencing and annotation.</title>
        <authorList>
            <consortium name="The Broad Institute Genomics Platform"/>
            <consortium name="The Broad Institute Genome Sequencing Center for Infectious Disease"/>
            <person name="Wu L."/>
            <person name="Ma J."/>
        </authorList>
    </citation>
    <scope>NUCLEOTIDE SEQUENCE [LARGE SCALE GENOMIC DNA]</scope>
    <source>
        <strain evidence="3 4">CGMCC 1.12125</strain>
    </source>
</reference>
<evidence type="ECO:0000313" key="4">
    <source>
        <dbReference type="Proteomes" id="UP001597119"/>
    </source>
</evidence>
<sequence length="284" mass="29889">MPGEENDEPEMDARSRQASPATRLSTVGVIRAALRRIRRDPVLAVPFAVVGVLVALADWLRQSDPIPVAAPDAFSDSVSLQYSVLPQGTARTVRQVDALIDLTLPYLLWAVGLELVVALAVGLAGWLTISRTLDSRSHPRTLGRYLLALGAIVSLPQLLGVSPVNIDNFLLGLALLAALLFVFVRLFLVPAFLVTGSGFVAALRQSARRSRGHGMTFAGLIIVVGLASWGLATVPIAGGLLSTALVAPVHAVALGIISSPETDDVDATPSTRPGDRDGNSDGDR</sequence>
<evidence type="ECO:0000313" key="3">
    <source>
        <dbReference type="EMBL" id="MFD1589327.1"/>
    </source>
</evidence>
<gene>
    <name evidence="3" type="ORF">ACFR9U_20305</name>
</gene>
<dbReference type="RefSeq" id="WP_247381270.1">
    <property type="nucleotide sequence ID" value="NZ_JALLGV010000009.1"/>
</dbReference>
<proteinExistence type="predicted"/>
<feature type="transmembrane region" description="Helical" evidence="2">
    <location>
        <begin position="141"/>
        <end position="159"/>
    </location>
</feature>
<evidence type="ECO:0000256" key="2">
    <source>
        <dbReference type="SAM" id="Phobius"/>
    </source>
</evidence>
<dbReference type="EMBL" id="JBHUDJ010000015">
    <property type="protein sequence ID" value="MFD1589327.1"/>
    <property type="molecule type" value="Genomic_DNA"/>
</dbReference>
<keyword evidence="2" id="KW-1133">Transmembrane helix</keyword>
<feature type="transmembrane region" description="Helical" evidence="2">
    <location>
        <begin position="106"/>
        <end position="129"/>
    </location>
</feature>
<keyword evidence="2" id="KW-0472">Membrane</keyword>
<feature type="compositionally biased region" description="Basic and acidic residues" evidence="1">
    <location>
        <begin position="273"/>
        <end position="284"/>
    </location>
</feature>
<feature type="region of interest" description="Disordered" evidence="1">
    <location>
        <begin position="1"/>
        <end position="20"/>
    </location>
</feature>
<evidence type="ECO:0000256" key="1">
    <source>
        <dbReference type="SAM" id="MobiDB-lite"/>
    </source>
</evidence>